<evidence type="ECO:0008006" key="4">
    <source>
        <dbReference type="Google" id="ProtNLM"/>
    </source>
</evidence>
<reference evidence="2" key="2">
    <citation type="submission" date="2020-11" db="EMBL/GenBank/DDBJ databases">
        <authorList>
            <person name="McCartney M.A."/>
            <person name="Auch B."/>
            <person name="Kono T."/>
            <person name="Mallez S."/>
            <person name="Becker A."/>
            <person name="Gohl D.M."/>
            <person name="Silverstein K.A.T."/>
            <person name="Koren S."/>
            <person name="Bechman K.B."/>
            <person name="Herman A."/>
            <person name="Abrahante J.E."/>
            <person name="Garbe J."/>
        </authorList>
    </citation>
    <scope>NUCLEOTIDE SEQUENCE</scope>
    <source>
        <strain evidence="2">Duluth1</strain>
        <tissue evidence="2">Whole animal</tissue>
    </source>
</reference>
<dbReference type="EMBL" id="JAIWYP010000005">
    <property type="protein sequence ID" value="KAH3826341.1"/>
    <property type="molecule type" value="Genomic_DNA"/>
</dbReference>
<accession>A0A9D4JW80</accession>
<dbReference type="Proteomes" id="UP000828390">
    <property type="component" value="Unassembled WGS sequence"/>
</dbReference>
<evidence type="ECO:0000313" key="2">
    <source>
        <dbReference type="EMBL" id="KAH3826341.1"/>
    </source>
</evidence>
<feature type="transmembrane region" description="Helical" evidence="1">
    <location>
        <begin position="74"/>
        <end position="94"/>
    </location>
</feature>
<sequence>MANGHIQVACLMLRQSQLCIYTNVRSVEFSCDGECKKATAMDSAMDSPCIAAFDNKSLGRLDTSNSIRSSGVKCCIVVVVFVSTGVVAVVLYGGGCVALPSE</sequence>
<keyword evidence="1" id="KW-1133">Transmembrane helix</keyword>
<proteinExistence type="predicted"/>
<keyword evidence="3" id="KW-1185">Reference proteome</keyword>
<dbReference type="AlphaFoldDB" id="A0A9D4JW80"/>
<reference evidence="2" key="1">
    <citation type="journal article" date="2019" name="bioRxiv">
        <title>The Genome of the Zebra Mussel, Dreissena polymorpha: A Resource for Invasive Species Research.</title>
        <authorList>
            <person name="McCartney M.A."/>
            <person name="Auch B."/>
            <person name="Kono T."/>
            <person name="Mallez S."/>
            <person name="Zhang Y."/>
            <person name="Obille A."/>
            <person name="Becker A."/>
            <person name="Abrahante J.E."/>
            <person name="Garbe J."/>
            <person name="Badalamenti J.P."/>
            <person name="Herman A."/>
            <person name="Mangelson H."/>
            <person name="Liachko I."/>
            <person name="Sullivan S."/>
            <person name="Sone E.D."/>
            <person name="Koren S."/>
            <person name="Silverstein K.A.T."/>
            <person name="Beckman K.B."/>
            <person name="Gohl D.M."/>
        </authorList>
    </citation>
    <scope>NUCLEOTIDE SEQUENCE</scope>
    <source>
        <strain evidence="2">Duluth1</strain>
        <tissue evidence="2">Whole animal</tissue>
    </source>
</reference>
<evidence type="ECO:0000313" key="3">
    <source>
        <dbReference type="Proteomes" id="UP000828390"/>
    </source>
</evidence>
<protein>
    <recommendedName>
        <fullName evidence="4">Transmembrane protein</fullName>
    </recommendedName>
</protein>
<keyword evidence="1" id="KW-0472">Membrane</keyword>
<keyword evidence="1" id="KW-0812">Transmembrane</keyword>
<comment type="caution">
    <text evidence="2">The sequence shown here is derived from an EMBL/GenBank/DDBJ whole genome shotgun (WGS) entry which is preliminary data.</text>
</comment>
<gene>
    <name evidence="2" type="ORF">DPMN_128241</name>
</gene>
<evidence type="ECO:0000256" key="1">
    <source>
        <dbReference type="SAM" id="Phobius"/>
    </source>
</evidence>
<name>A0A9D4JW80_DREPO</name>
<organism evidence="2 3">
    <name type="scientific">Dreissena polymorpha</name>
    <name type="common">Zebra mussel</name>
    <name type="synonym">Mytilus polymorpha</name>
    <dbReference type="NCBI Taxonomy" id="45954"/>
    <lineage>
        <taxon>Eukaryota</taxon>
        <taxon>Metazoa</taxon>
        <taxon>Spiralia</taxon>
        <taxon>Lophotrochozoa</taxon>
        <taxon>Mollusca</taxon>
        <taxon>Bivalvia</taxon>
        <taxon>Autobranchia</taxon>
        <taxon>Heteroconchia</taxon>
        <taxon>Euheterodonta</taxon>
        <taxon>Imparidentia</taxon>
        <taxon>Neoheterodontei</taxon>
        <taxon>Myida</taxon>
        <taxon>Dreissenoidea</taxon>
        <taxon>Dreissenidae</taxon>
        <taxon>Dreissena</taxon>
    </lineage>
</organism>